<keyword evidence="2" id="KW-0732">Signal</keyword>
<evidence type="ECO:0000256" key="2">
    <source>
        <dbReference type="SAM" id="SignalP"/>
    </source>
</evidence>
<feature type="region of interest" description="Disordered" evidence="1">
    <location>
        <begin position="17"/>
        <end position="96"/>
    </location>
</feature>
<evidence type="ECO:0000313" key="4">
    <source>
        <dbReference type="Proteomes" id="UP000664167"/>
    </source>
</evidence>
<dbReference type="AlphaFoldDB" id="A0A939FC53"/>
<feature type="non-terminal residue" evidence="3">
    <location>
        <position position="96"/>
    </location>
</feature>
<keyword evidence="4" id="KW-1185">Reference proteome</keyword>
<feature type="compositionally biased region" description="Low complexity" evidence="1">
    <location>
        <begin position="17"/>
        <end position="50"/>
    </location>
</feature>
<comment type="caution">
    <text evidence="3">The sequence shown here is derived from an EMBL/GenBank/DDBJ whole genome shotgun (WGS) entry which is preliminary data.</text>
</comment>
<dbReference type="Proteomes" id="UP000664167">
    <property type="component" value="Unassembled WGS sequence"/>
</dbReference>
<feature type="compositionally biased region" description="Low complexity" evidence="1">
    <location>
        <begin position="60"/>
        <end position="71"/>
    </location>
</feature>
<sequence>MIALVALAVLSLPASVYAEEPSPAPSSSIASPSASAAASMAGSAAGVGRARPGRDQDAFGPSSPSGIPDPDLAAQGIQPPPPLPKLSTPFEQGRPH</sequence>
<evidence type="ECO:0000313" key="3">
    <source>
        <dbReference type="EMBL" id="MBO0515333.1"/>
    </source>
</evidence>
<evidence type="ECO:0000256" key="1">
    <source>
        <dbReference type="SAM" id="MobiDB-lite"/>
    </source>
</evidence>
<name>A0A939FC53_9ACTN</name>
<organism evidence="3 4">
    <name type="scientific">Streptomyces beijiangensis</name>
    <dbReference type="NCBI Taxonomy" id="163361"/>
    <lineage>
        <taxon>Bacteria</taxon>
        <taxon>Bacillati</taxon>
        <taxon>Actinomycetota</taxon>
        <taxon>Actinomycetes</taxon>
        <taxon>Kitasatosporales</taxon>
        <taxon>Streptomycetaceae</taxon>
        <taxon>Streptomyces</taxon>
    </lineage>
</organism>
<gene>
    <name evidence="3" type="ORF">J0695_26585</name>
</gene>
<feature type="chain" id="PRO_5037741092" evidence="2">
    <location>
        <begin position="19"/>
        <end position="96"/>
    </location>
</feature>
<proteinExistence type="predicted"/>
<protein>
    <submittedName>
        <fullName evidence="3">Uncharacterized protein</fullName>
    </submittedName>
</protein>
<dbReference type="EMBL" id="JAFLRJ010000275">
    <property type="protein sequence ID" value="MBO0515333.1"/>
    <property type="molecule type" value="Genomic_DNA"/>
</dbReference>
<feature type="signal peptide" evidence="2">
    <location>
        <begin position="1"/>
        <end position="18"/>
    </location>
</feature>
<accession>A0A939FC53</accession>
<reference evidence="3" key="1">
    <citation type="submission" date="2021-03" db="EMBL/GenBank/DDBJ databases">
        <title>Streptomyces poriferae sp. nov., a novel marine sponge-derived Actinobacteria species with anti-MRSA activity.</title>
        <authorList>
            <person name="Sandoval-Powers M."/>
            <person name="Kralova S."/>
            <person name="Nguyen G.-S."/>
            <person name="Fawwal D."/>
            <person name="Degnes K."/>
            <person name="Klinkenberg G."/>
            <person name="Sletta H."/>
            <person name="Wentzel A."/>
            <person name="Liles M.R."/>
        </authorList>
    </citation>
    <scope>NUCLEOTIDE SEQUENCE</scope>
    <source>
        <strain evidence="3">DSM 41794</strain>
    </source>
</reference>